<dbReference type="AlphaFoldDB" id="A0A6I4VXB9"/>
<dbReference type="Pfam" id="PF04977">
    <property type="entry name" value="DivIC"/>
    <property type="match status" value="1"/>
</dbReference>
<gene>
    <name evidence="4" type="ORF">GSM42_12590</name>
</gene>
<sequence>MMMNLNNKILRFRSPEPHVETGTIPKSLPPKLHPKVKRRRLIWLVLMVLFFGWCIIQLVMQEIEISQKEELLHKRQQELATMESNTKKLKKDVKRYQDKDYMMEQAHKHGYGKPGEKNVQVENE</sequence>
<protein>
    <recommendedName>
        <fullName evidence="6">Septum formation initiator</fullName>
    </recommendedName>
</protein>
<evidence type="ECO:0000256" key="1">
    <source>
        <dbReference type="SAM" id="Coils"/>
    </source>
</evidence>
<comment type="caution">
    <text evidence="4">The sequence shown here is derived from an EMBL/GenBank/DDBJ whole genome shotgun (WGS) entry which is preliminary data.</text>
</comment>
<evidence type="ECO:0000256" key="2">
    <source>
        <dbReference type="SAM" id="MobiDB-lite"/>
    </source>
</evidence>
<reference evidence="4 5" key="1">
    <citation type="submission" date="2019-12" db="EMBL/GenBank/DDBJ databases">
        <title>Whole-genome analyses of novel actinobacteria.</title>
        <authorList>
            <person name="Sahin N."/>
            <person name="Saygin H."/>
        </authorList>
    </citation>
    <scope>NUCLEOTIDE SEQUENCE [LARGE SCALE GENOMIC DNA]</scope>
    <source>
        <strain evidence="4 5">KC615</strain>
    </source>
</reference>
<keyword evidence="3" id="KW-0812">Transmembrane</keyword>
<name>A0A6I4VXB9_9BACL</name>
<proteinExistence type="predicted"/>
<feature type="region of interest" description="Disordered" evidence="2">
    <location>
        <begin position="105"/>
        <end position="124"/>
    </location>
</feature>
<evidence type="ECO:0000256" key="3">
    <source>
        <dbReference type="SAM" id="Phobius"/>
    </source>
</evidence>
<dbReference type="Proteomes" id="UP000430692">
    <property type="component" value="Unassembled WGS sequence"/>
</dbReference>
<dbReference type="RefSeq" id="WP_160801894.1">
    <property type="nucleotide sequence ID" value="NZ_WUUL01000008.1"/>
</dbReference>
<keyword evidence="1" id="KW-0175">Coiled coil</keyword>
<keyword evidence="3" id="KW-1133">Transmembrane helix</keyword>
<organism evidence="4 5">
    <name type="scientific">Shimazuella alba</name>
    <dbReference type="NCBI Taxonomy" id="2690964"/>
    <lineage>
        <taxon>Bacteria</taxon>
        <taxon>Bacillati</taxon>
        <taxon>Bacillota</taxon>
        <taxon>Bacilli</taxon>
        <taxon>Bacillales</taxon>
        <taxon>Thermoactinomycetaceae</taxon>
        <taxon>Shimazuella</taxon>
    </lineage>
</organism>
<keyword evidence="3" id="KW-0472">Membrane</keyword>
<feature type="transmembrane region" description="Helical" evidence="3">
    <location>
        <begin position="41"/>
        <end position="60"/>
    </location>
</feature>
<feature type="coiled-coil region" evidence="1">
    <location>
        <begin position="65"/>
        <end position="99"/>
    </location>
</feature>
<accession>A0A6I4VXB9</accession>
<keyword evidence="5" id="KW-1185">Reference proteome</keyword>
<dbReference type="InterPro" id="IPR007060">
    <property type="entry name" value="FtsL/DivIC"/>
</dbReference>
<evidence type="ECO:0000313" key="5">
    <source>
        <dbReference type="Proteomes" id="UP000430692"/>
    </source>
</evidence>
<dbReference type="EMBL" id="WUUL01000008">
    <property type="protein sequence ID" value="MXQ54536.1"/>
    <property type="molecule type" value="Genomic_DNA"/>
</dbReference>
<evidence type="ECO:0000313" key="4">
    <source>
        <dbReference type="EMBL" id="MXQ54536.1"/>
    </source>
</evidence>
<evidence type="ECO:0008006" key="6">
    <source>
        <dbReference type="Google" id="ProtNLM"/>
    </source>
</evidence>